<evidence type="ECO:0000313" key="2">
    <source>
        <dbReference type="EMBL" id="RZC37754.1"/>
    </source>
</evidence>
<reference evidence="2 3" key="1">
    <citation type="submission" date="2017-03" db="EMBL/GenBank/DDBJ databases">
        <title>Genome of the blue death feigning beetle - Asbolus verrucosus.</title>
        <authorList>
            <person name="Rider S.D."/>
        </authorList>
    </citation>
    <scope>NUCLEOTIDE SEQUENCE [LARGE SCALE GENOMIC DNA]</scope>
    <source>
        <strain evidence="2">Butters</strain>
        <tissue evidence="2">Head and leg muscle</tissue>
    </source>
</reference>
<feature type="compositionally biased region" description="Polar residues" evidence="1">
    <location>
        <begin position="62"/>
        <end position="80"/>
    </location>
</feature>
<evidence type="ECO:0000313" key="3">
    <source>
        <dbReference type="Proteomes" id="UP000292052"/>
    </source>
</evidence>
<sequence length="280" mass="31686">MSDTQVSLVGSGNKTIEQESTEETTLSEVSKDLGHTKISEKSAQFEATSNTSIVEENASKNIQSSCNVAQSVSQSVTENQPIKPFEPVKPFEPMKPFEPLKPFEPPKSFELTREAEKTILESEKNEKQETVEPEKSNEKEISTNKEINVETEENLYVFPPDYVPVEALEPLKPFEPLPPLEPHESSYSNVTVNGIGKNINESSPKAEIKEEKIKNSLKEIISDLDSYAEKDKELKESYREERKVDDNSTTYSYEKVLESQSHVKEITQEIKGGPNFQFQY</sequence>
<keyword evidence="3" id="KW-1185">Reference proteome</keyword>
<feature type="compositionally biased region" description="Basic and acidic residues" evidence="1">
    <location>
        <begin position="29"/>
        <end position="40"/>
    </location>
</feature>
<dbReference type="EMBL" id="QDEB01049588">
    <property type="protein sequence ID" value="RZC37754.1"/>
    <property type="molecule type" value="Genomic_DNA"/>
</dbReference>
<feature type="region of interest" description="Disordered" evidence="1">
    <location>
        <begin position="62"/>
        <end position="147"/>
    </location>
</feature>
<dbReference type="OrthoDB" id="300641at2759"/>
<feature type="compositionally biased region" description="Basic and acidic residues" evidence="1">
    <location>
        <begin position="110"/>
        <end position="143"/>
    </location>
</feature>
<protein>
    <submittedName>
        <fullName evidence="2">Uncharacterized protein</fullName>
    </submittedName>
</protein>
<feature type="compositionally biased region" description="Polar residues" evidence="1">
    <location>
        <begin position="41"/>
        <end position="50"/>
    </location>
</feature>
<comment type="caution">
    <text evidence="2">The sequence shown here is derived from an EMBL/GenBank/DDBJ whole genome shotgun (WGS) entry which is preliminary data.</text>
</comment>
<evidence type="ECO:0000256" key="1">
    <source>
        <dbReference type="SAM" id="MobiDB-lite"/>
    </source>
</evidence>
<gene>
    <name evidence="2" type="ORF">BDFB_004468</name>
</gene>
<accession>A0A482VYA0</accession>
<dbReference type="Proteomes" id="UP000292052">
    <property type="component" value="Unassembled WGS sequence"/>
</dbReference>
<proteinExistence type="predicted"/>
<organism evidence="2 3">
    <name type="scientific">Asbolus verrucosus</name>
    <name type="common">Desert ironclad beetle</name>
    <dbReference type="NCBI Taxonomy" id="1661398"/>
    <lineage>
        <taxon>Eukaryota</taxon>
        <taxon>Metazoa</taxon>
        <taxon>Ecdysozoa</taxon>
        <taxon>Arthropoda</taxon>
        <taxon>Hexapoda</taxon>
        <taxon>Insecta</taxon>
        <taxon>Pterygota</taxon>
        <taxon>Neoptera</taxon>
        <taxon>Endopterygota</taxon>
        <taxon>Coleoptera</taxon>
        <taxon>Polyphaga</taxon>
        <taxon>Cucujiformia</taxon>
        <taxon>Tenebrionidae</taxon>
        <taxon>Pimeliinae</taxon>
        <taxon>Asbolus</taxon>
    </lineage>
</organism>
<name>A0A482VYA0_ASBVE</name>
<feature type="compositionally biased region" description="Polar residues" evidence="1">
    <location>
        <begin position="1"/>
        <end position="15"/>
    </location>
</feature>
<feature type="region of interest" description="Disordered" evidence="1">
    <location>
        <begin position="1"/>
        <end position="50"/>
    </location>
</feature>
<dbReference type="AlphaFoldDB" id="A0A482VYA0"/>